<evidence type="ECO:0000313" key="3">
    <source>
        <dbReference type="Proteomes" id="UP000619479"/>
    </source>
</evidence>
<sequence>MATCNLCHRDLADGEIEEHRRAAHPDVAADGTRESDGSTIVPDAANQAVRRPHSPEDVD</sequence>
<dbReference type="EMBL" id="BOMH01000018">
    <property type="protein sequence ID" value="GID64685.1"/>
    <property type="molecule type" value="Genomic_DNA"/>
</dbReference>
<proteinExistence type="predicted"/>
<dbReference type="AlphaFoldDB" id="A0A919M022"/>
<comment type="caution">
    <text evidence="2">The sequence shown here is derived from an EMBL/GenBank/DDBJ whole genome shotgun (WGS) entry which is preliminary data.</text>
</comment>
<accession>A0A919M022</accession>
<organism evidence="2 3">
    <name type="scientific">Actinoplanes cyaneus</name>
    <dbReference type="NCBI Taxonomy" id="52696"/>
    <lineage>
        <taxon>Bacteria</taxon>
        <taxon>Bacillati</taxon>
        <taxon>Actinomycetota</taxon>
        <taxon>Actinomycetes</taxon>
        <taxon>Micromonosporales</taxon>
        <taxon>Micromonosporaceae</taxon>
        <taxon>Actinoplanes</taxon>
    </lineage>
</organism>
<protein>
    <submittedName>
        <fullName evidence="2">Uncharacterized protein</fullName>
    </submittedName>
</protein>
<feature type="region of interest" description="Disordered" evidence="1">
    <location>
        <begin position="18"/>
        <end position="59"/>
    </location>
</feature>
<gene>
    <name evidence="2" type="ORF">Acy02nite_25660</name>
</gene>
<keyword evidence="3" id="KW-1185">Reference proteome</keyword>
<evidence type="ECO:0000313" key="2">
    <source>
        <dbReference type="EMBL" id="GID64685.1"/>
    </source>
</evidence>
<dbReference type="RefSeq" id="WP_203740184.1">
    <property type="nucleotide sequence ID" value="NZ_BAAAUC010000048.1"/>
</dbReference>
<evidence type="ECO:0000256" key="1">
    <source>
        <dbReference type="SAM" id="MobiDB-lite"/>
    </source>
</evidence>
<dbReference type="Proteomes" id="UP000619479">
    <property type="component" value="Unassembled WGS sequence"/>
</dbReference>
<reference evidence="2" key="1">
    <citation type="submission" date="2021-01" db="EMBL/GenBank/DDBJ databases">
        <title>Whole genome shotgun sequence of Actinoplanes cyaneus NBRC 14990.</title>
        <authorList>
            <person name="Komaki H."/>
            <person name="Tamura T."/>
        </authorList>
    </citation>
    <scope>NUCLEOTIDE SEQUENCE</scope>
    <source>
        <strain evidence="2">NBRC 14990</strain>
    </source>
</reference>
<name>A0A919M022_9ACTN</name>